<dbReference type="EMBL" id="CP022989">
    <property type="protein sequence ID" value="ASW00151.1"/>
    <property type="molecule type" value="Genomic_DNA"/>
</dbReference>
<evidence type="ECO:0000313" key="3">
    <source>
        <dbReference type="Proteomes" id="UP000215158"/>
    </source>
</evidence>
<dbReference type="AlphaFoldDB" id="A0A248VMD6"/>
<accession>A0A248VMD6</accession>
<reference evidence="2 3" key="1">
    <citation type="submission" date="2017-08" db="EMBL/GenBank/DDBJ databases">
        <title>Identification and genetic characteristics of simultaneous BTEX- and naphthalene-degrading Paraburkholderia sp. BN5 isolated from petroleum-contaminated soil.</title>
        <authorList>
            <person name="Lee Y."/>
            <person name="Jeon C.O."/>
        </authorList>
    </citation>
    <scope>NUCLEOTIDE SEQUENCE [LARGE SCALE GENOMIC DNA]</scope>
    <source>
        <strain evidence="2 3">BN5</strain>
    </source>
</reference>
<name>A0A248VMD6_9BURK</name>
<evidence type="ECO:0000256" key="1">
    <source>
        <dbReference type="SAM" id="MobiDB-lite"/>
    </source>
</evidence>
<organism evidence="2 3">
    <name type="scientific">Paraburkholderia aromaticivorans</name>
    <dbReference type="NCBI Taxonomy" id="2026199"/>
    <lineage>
        <taxon>Bacteria</taxon>
        <taxon>Pseudomonadati</taxon>
        <taxon>Pseudomonadota</taxon>
        <taxon>Betaproteobacteria</taxon>
        <taxon>Burkholderiales</taxon>
        <taxon>Burkholderiaceae</taxon>
        <taxon>Paraburkholderia</taxon>
    </lineage>
</organism>
<protein>
    <submittedName>
        <fullName evidence="2">Uncharacterized protein</fullName>
    </submittedName>
</protein>
<gene>
    <name evidence="2" type="ORF">CJU94_19560</name>
</gene>
<dbReference type="Proteomes" id="UP000215158">
    <property type="component" value="Chromosome 1"/>
</dbReference>
<evidence type="ECO:0000313" key="2">
    <source>
        <dbReference type="EMBL" id="ASW00151.1"/>
    </source>
</evidence>
<sequence>MEDGSISNIGNVCGADEDKFSTKFLDEKQKFSDAERRAELLPRLLDRRGLQEIEREVRAAYSLAQAWIRRCEAFAALFPEAYREIRRRSASGESLSIMEVVERTQAEITDMVSSGLARNRAGARYKEVEKGVLQGVNVLDLNEKQMSTLWRRADALLASDPQGAEVAELQELFQETHYLPTDARRTIAACEAGRLFFSPTNFRLMTFLPMSSNAKSMLAKLTVATLDSHIPKHSSQGPADGATAGKTSRRERDALKKLAAIKRDAERLKR</sequence>
<keyword evidence="3" id="KW-1185">Reference proteome</keyword>
<feature type="region of interest" description="Disordered" evidence="1">
    <location>
        <begin position="229"/>
        <end position="254"/>
    </location>
</feature>
<proteinExistence type="predicted"/>
<dbReference type="KEGG" id="parb:CJU94_19560"/>